<reference evidence="2 3" key="1">
    <citation type="submission" date="2021-03" db="EMBL/GenBank/DDBJ databases">
        <title>Genomic Encyclopedia of Type Strains, Phase IV (KMG-IV): sequencing the most valuable type-strain genomes for metagenomic binning, comparative biology and taxonomic classification.</title>
        <authorList>
            <person name="Goeker M."/>
        </authorList>
    </citation>
    <scope>NUCLEOTIDE SEQUENCE [LARGE SCALE GENOMIC DNA]</scope>
    <source>
        <strain evidence="2 3">DSM 27512</strain>
    </source>
</reference>
<dbReference type="Pfam" id="PF00107">
    <property type="entry name" value="ADH_zinc_N"/>
    <property type="match status" value="1"/>
</dbReference>
<dbReference type="Gene3D" id="3.90.180.10">
    <property type="entry name" value="Medium-chain alcohol dehydrogenases, catalytic domain"/>
    <property type="match status" value="1"/>
</dbReference>
<accession>A0ABS4KN77</accession>
<sequence length="334" mass="35949">MNNNFKAMLVSETETKEFHREIVTREIKDLPEGDILINVKYSSLNYKDALSATGSPGVTRNYPHTPGIDAAGIVAESNDDNLRAGDKVLVTGYDLGMNTSGGYGEYIRVPASWVVKLPENLSLRESMIFGTAGFTAALSVYKLVNSGVKPQDGDILVTGATGGVGSTAVSILNKIGYSVIGATGKTNEKEMLIEIGAKDIIDRKEIDDASGRALLKGRWAGVIDTVGGNILATAIKSTNYGGSVTCCGNVSAHEFSTSVYPFILRGVTLFGVDSVQCPMDTRLKIWDKLASDWKPDNLNDNVDEVSLEELIKKIDIILEGKNKGRTIVNLDYSE</sequence>
<dbReference type="InterPro" id="IPR011032">
    <property type="entry name" value="GroES-like_sf"/>
</dbReference>
<protein>
    <submittedName>
        <fullName evidence="2">YhdH/YhfP family quinone oxidoreductase</fullName>
    </submittedName>
</protein>
<dbReference type="SUPFAM" id="SSF51735">
    <property type="entry name" value="NAD(P)-binding Rossmann-fold domains"/>
    <property type="match status" value="1"/>
</dbReference>
<dbReference type="InterPro" id="IPR020843">
    <property type="entry name" value="ER"/>
</dbReference>
<feature type="domain" description="Enoyl reductase (ER)" evidence="1">
    <location>
        <begin position="11"/>
        <end position="269"/>
    </location>
</feature>
<dbReference type="InterPro" id="IPR036291">
    <property type="entry name" value="NAD(P)-bd_dom_sf"/>
</dbReference>
<proteinExistence type="predicted"/>
<evidence type="ECO:0000313" key="2">
    <source>
        <dbReference type="EMBL" id="MBP2028591.1"/>
    </source>
</evidence>
<dbReference type="SUPFAM" id="SSF50129">
    <property type="entry name" value="GroES-like"/>
    <property type="match status" value="1"/>
</dbReference>
<dbReference type="InterPro" id="IPR014188">
    <property type="entry name" value="Acrylyl-CoA_reductase_AcuI"/>
</dbReference>
<dbReference type="PANTHER" id="PTHR43677:SF1">
    <property type="entry name" value="ACRYLYL-COA REDUCTASE ACUI-RELATED"/>
    <property type="match status" value="1"/>
</dbReference>
<dbReference type="NCBIfam" id="TIGR02823">
    <property type="entry name" value="oxido_YhdH"/>
    <property type="match status" value="1"/>
</dbReference>
<dbReference type="Proteomes" id="UP001314903">
    <property type="component" value="Unassembled WGS sequence"/>
</dbReference>
<dbReference type="EMBL" id="JAGGLI010000033">
    <property type="protein sequence ID" value="MBP2028591.1"/>
    <property type="molecule type" value="Genomic_DNA"/>
</dbReference>
<organism evidence="2 3">
    <name type="scientific">Acetoanaerobium pronyense</name>
    <dbReference type="NCBI Taxonomy" id="1482736"/>
    <lineage>
        <taxon>Bacteria</taxon>
        <taxon>Bacillati</taxon>
        <taxon>Bacillota</taxon>
        <taxon>Clostridia</taxon>
        <taxon>Peptostreptococcales</taxon>
        <taxon>Filifactoraceae</taxon>
        <taxon>Acetoanaerobium</taxon>
    </lineage>
</organism>
<comment type="caution">
    <text evidence="2">The sequence shown here is derived from an EMBL/GenBank/DDBJ whole genome shotgun (WGS) entry which is preliminary data.</text>
</comment>
<name>A0ABS4KN77_9FIRM</name>
<dbReference type="PANTHER" id="PTHR43677">
    <property type="entry name" value="SHORT-CHAIN DEHYDROGENASE/REDUCTASE"/>
    <property type="match status" value="1"/>
</dbReference>
<gene>
    <name evidence="2" type="ORF">J2Z35_002421</name>
</gene>
<dbReference type="CDD" id="cd05280">
    <property type="entry name" value="MDR_yhdh_yhfp"/>
    <property type="match status" value="1"/>
</dbReference>
<dbReference type="SMART" id="SM00829">
    <property type="entry name" value="PKS_ER"/>
    <property type="match status" value="1"/>
</dbReference>
<dbReference type="Pfam" id="PF08240">
    <property type="entry name" value="ADH_N"/>
    <property type="match status" value="1"/>
</dbReference>
<evidence type="ECO:0000313" key="3">
    <source>
        <dbReference type="Proteomes" id="UP001314903"/>
    </source>
</evidence>
<dbReference type="InterPro" id="IPR051397">
    <property type="entry name" value="Zn-ADH-like_protein"/>
</dbReference>
<dbReference type="InterPro" id="IPR013149">
    <property type="entry name" value="ADH-like_C"/>
</dbReference>
<dbReference type="InterPro" id="IPR013154">
    <property type="entry name" value="ADH-like_N"/>
</dbReference>
<dbReference type="RefSeq" id="WP_209661641.1">
    <property type="nucleotide sequence ID" value="NZ_JAGGLI010000033.1"/>
</dbReference>
<keyword evidence="3" id="KW-1185">Reference proteome</keyword>
<evidence type="ECO:0000259" key="1">
    <source>
        <dbReference type="SMART" id="SM00829"/>
    </source>
</evidence>
<dbReference type="Gene3D" id="3.40.50.720">
    <property type="entry name" value="NAD(P)-binding Rossmann-like Domain"/>
    <property type="match status" value="1"/>
</dbReference>